<accession>A0ABW8LPM9</accession>
<reference evidence="2 3" key="1">
    <citation type="submission" date="2024-11" db="EMBL/GenBank/DDBJ databases">
        <title>The Natural Products Discovery Center: Release of the First 8490 Sequenced Strains for Exploring Actinobacteria Biosynthetic Diversity.</title>
        <authorList>
            <person name="Kalkreuter E."/>
            <person name="Kautsar S.A."/>
            <person name="Yang D."/>
            <person name="Bader C.D."/>
            <person name="Teijaro C.N."/>
            <person name="Fluegel L."/>
            <person name="Davis C.M."/>
            <person name="Simpson J.R."/>
            <person name="Lauterbach L."/>
            <person name="Steele A.D."/>
            <person name="Gui C."/>
            <person name="Meng S."/>
            <person name="Li G."/>
            <person name="Viehrig K."/>
            <person name="Ye F."/>
            <person name="Su P."/>
            <person name="Kiefer A.F."/>
            <person name="Nichols A."/>
            <person name="Cepeda A.J."/>
            <person name="Yan W."/>
            <person name="Fan B."/>
            <person name="Jiang Y."/>
            <person name="Adhikari A."/>
            <person name="Zheng C.-J."/>
            <person name="Schuster L."/>
            <person name="Cowan T.M."/>
            <person name="Smanski M.J."/>
            <person name="Chevrette M.G."/>
            <person name="De Carvalho L.P.S."/>
            <person name="Shen B."/>
        </authorList>
    </citation>
    <scope>NUCLEOTIDE SEQUENCE [LARGE SCALE GENOMIC DNA]</scope>
    <source>
        <strain evidence="2 3">NPDC020863</strain>
    </source>
</reference>
<protein>
    <submittedName>
        <fullName evidence="2">Glycosyl hydrolase family 28-related protein</fullName>
    </submittedName>
</protein>
<feature type="domain" description="Rhamnogalacturonase A/B/Epimerase-like pectate lyase" evidence="1">
    <location>
        <begin position="104"/>
        <end position="189"/>
    </location>
</feature>
<keyword evidence="2" id="KW-0378">Hydrolase</keyword>
<dbReference type="InterPro" id="IPR024535">
    <property type="entry name" value="RHGA/B-epi-like_pectate_lyase"/>
</dbReference>
<evidence type="ECO:0000259" key="1">
    <source>
        <dbReference type="Pfam" id="PF12708"/>
    </source>
</evidence>
<dbReference type="Proteomes" id="UP001620295">
    <property type="component" value="Unassembled WGS sequence"/>
</dbReference>
<evidence type="ECO:0000313" key="3">
    <source>
        <dbReference type="Proteomes" id="UP001620295"/>
    </source>
</evidence>
<sequence>MDSRDREIDRRRLLGGALGAATTMAGASLLGATPATAHATSATAHATAATAQQAAGHGTAAPPTSALWREFRAAPYTHPQIPYVGRAGFRGGSADFPRHPVVADVRAYGAEPDGSADAAPAINRAIADAGRRGGGTVLVPPGTYRVDDVIRIGHDNVVLRGAGSGRTTLHATRHLTELIGPYGSRYGGNKSSWSWAGGLIWICPTDRLRTLTDAIKAQDWPCEGWTGNERDEWHTLTDVTGSARRGDWTVTVADTSRLRRGDRVLLQLSDDADHTLLRHMAGDVEGAADYVWADKTKLTSYVPYEWPCRITAVDARRRRVTLDRPLPLDARPAWQPRLTTLVKGVVGAGVEGITLDIVETPQSQHLLDKGYNGVALQCAWDCWVDDVTVNNPDNGFLLVAAKACTLSRVRVTGRGSHHPFCCREGSHDNLIEDFVLSERTVPAPAGTQLHGINVEGLSSYNVWSRGRMEMGTFDTHRGMPFANVRTDITVDNTGRHGGDASAGPLYGARFTHWNVTVSNQRAGLIKIDEIAPYSATAGISEVREFDQTDVPDFAGPLHSRIESYGHPEALRPRNLYEAQRDLDC</sequence>
<name>A0ABW8LPM9_9ACTN</name>
<dbReference type="InterPro" id="IPR012334">
    <property type="entry name" value="Pectin_lyas_fold"/>
</dbReference>
<dbReference type="Pfam" id="PF12708">
    <property type="entry name" value="Pect-lyase_RHGA_epim"/>
    <property type="match status" value="1"/>
</dbReference>
<dbReference type="Gene3D" id="2.160.20.10">
    <property type="entry name" value="Single-stranded right-handed beta-helix, Pectin lyase-like"/>
    <property type="match status" value="1"/>
</dbReference>
<dbReference type="SUPFAM" id="SSF51126">
    <property type="entry name" value="Pectin lyase-like"/>
    <property type="match status" value="1"/>
</dbReference>
<dbReference type="GO" id="GO:0016787">
    <property type="term" value="F:hydrolase activity"/>
    <property type="evidence" value="ECO:0007669"/>
    <property type="project" value="UniProtKB-KW"/>
</dbReference>
<organism evidence="2 3">
    <name type="scientific">Streptomyces milbemycinicus</name>
    <dbReference type="NCBI Taxonomy" id="476552"/>
    <lineage>
        <taxon>Bacteria</taxon>
        <taxon>Bacillati</taxon>
        <taxon>Actinomycetota</taxon>
        <taxon>Actinomycetes</taxon>
        <taxon>Kitasatosporales</taxon>
        <taxon>Streptomycetaceae</taxon>
        <taxon>Streptomyces</taxon>
    </lineage>
</organism>
<dbReference type="PROSITE" id="PS51318">
    <property type="entry name" value="TAT"/>
    <property type="match status" value="1"/>
</dbReference>
<comment type="caution">
    <text evidence="2">The sequence shown here is derived from an EMBL/GenBank/DDBJ whole genome shotgun (WGS) entry which is preliminary data.</text>
</comment>
<dbReference type="InterPro" id="IPR006311">
    <property type="entry name" value="TAT_signal"/>
</dbReference>
<dbReference type="RefSeq" id="WP_404747042.1">
    <property type="nucleotide sequence ID" value="NZ_JBJDQH010000008.1"/>
</dbReference>
<dbReference type="InterPro" id="IPR011050">
    <property type="entry name" value="Pectin_lyase_fold/virulence"/>
</dbReference>
<gene>
    <name evidence="2" type="ORF">ACI2L5_23400</name>
</gene>
<proteinExistence type="predicted"/>
<evidence type="ECO:0000313" key="2">
    <source>
        <dbReference type="EMBL" id="MFK4267858.1"/>
    </source>
</evidence>
<keyword evidence="3" id="KW-1185">Reference proteome</keyword>
<dbReference type="EMBL" id="JBJDQH010000008">
    <property type="protein sequence ID" value="MFK4267858.1"/>
    <property type="molecule type" value="Genomic_DNA"/>
</dbReference>